<sequence>MVTPGVGFGLLMEGQSFTMDLPVPGGGVSIGGRMRLVLILTTEIPPVKRSLPEMCGREVLPGAGVSLWVGMEFRLECAFGEVLLVQELKSHPTESNRFEVLLEPTEIHIPTVSTPSSHFKKSLGPDASLFFLIVMRSRFLDLVFLGGDDVAFRGLVDWRLLEIARHSDWRQSDYYCPPEKKIEILTMKCGEQSSGELGSRHFGDNENHGLLRGASPHLRASNAFVTVVCDDRARAVVDEKDLIF</sequence>
<evidence type="ECO:0000313" key="2">
    <source>
        <dbReference type="Proteomes" id="UP000266723"/>
    </source>
</evidence>
<accession>A0ABQ7BN23</accession>
<dbReference type="Proteomes" id="UP000266723">
    <property type="component" value="Unassembled WGS sequence"/>
</dbReference>
<protein>
    <submittedName>
        <fullName evidence="1">Uncharacterized protein</fullName>
    </submittedName>
</protein>
<dbReference type="EMBL" id="QGKV02001507">
    <property type="protein sequence ID" value="KAF3533300.1"/>
    <property type="molecule type" value="Genomic_DNA"/>
</dbReference>
<gene>
    <name evidence="1" type="ORF">DY000_02039050</name>
</gene>
<name>A0ABQ7BN23_BRACR</name>
<organism evidence="1 2">
    <name type="scientific">Brassica cretica</name>
    <name type="common">Mustard</name>
    <dbReference type="NCBI Taxonomy" id="69181"/>
    <lineage>
        <taxon>Eukaryota</taxon>
        <taxon>Viridiplantae</taxon>
        <taxon>Streptophyta</taxon>
        <taxon>Embryophyta</taxon>
        <taxon>Tracheophyta</taxon>
        <taxon>Spermatophyta</taxon>
        <taxon>Magnoliopsida</taxon>
        <taxon>eudicotyledons</taxon>
        <taxon>Gunneridae</taxon>
        <taxon>Pentapetalae</taxon>
        <taxon>rosids</taxon>
        <taxon>malvids</taxon>
        <taxon>Brassicales</taxon>
        <taxon>Brassicaceae</taxon>
        <taxon>Brassiceae</taxon>
        <taxon>Brassica</taxon>
    </lineage>
</organism>
<reference evidence="1 2" key="1">
    <citation type="journal article" date="2020" name="BMC Genomics">
        <title>Intraspecific diversification of the crop wild relative Brassica cretica Lam. using demographic model selection.</title>
        <authorList>
            <person name="Kioukis A."/>
            <person name="Michalopoulou V.A."/>
            <person name="Briers L."/>
            <person name="Pirintsos S."/>
            <person name="Studholme D.J."/>
            <person name="Pavlidis P."/>
            <person name="Sarris P.F."/>
        </authorList>
    </citation>
    <scope>NUCLEOTIDE SEQUENCE [LARGE SCALE GENOMIC DNA]</scope>
    <source>
        <strain evidence="2">cv. PFS-1207/04</strain>
    </source>
</reference>
<keyword evidence="2" id="KW-1185">Reference proteome</keyword>
<proteinExistence type="predicted"/>
<evidence type="ECO:0000313" key="1">
    <source>
        <dbReference type="EMBL" id="KAF3533300.1"/>
    </source>
</evidence>
<comment type="caution">
    <text evidence="1">The sequence shown here is derived from an EMBL/GenBank/DDBJ whole genome shotgun (WGS) entry which is preliminary data.</text>
</comment>